<evidence type="ECO:0000256" key="2">
    <source>
        <dbReference type="ARBA" id="ARBA00005989"/>
    </source>
</evidence>
<dbReference type="PANTHER" id="PTHR39192:SF1">
    <property type="entry name" value="IRON UPTAKE SYSTEM COMPONENT EFEO"/>
    <property type="match status" value="1"/>
</dbReference>
<keyword evidence="3 4" id="KW-0732">Signal</keyword>
<organism evidence="6 7">
    <name type="scientific">Gryllotalpicola kribbensis</name>
    <dbReference type="NCBI Taxonomy" id="993084"/>
    <lineage>
        <taxon>Bacteria</taxon>
        <taxon>Bacillati</taxon>
        <taxon>Actinomycetota</taxon>
        <taxon>Actinomycetes</taxon>
        <taxon>Micrococcales</taxon>
        <taxon>Microbacteriaceae</taxon>
        <taxon>Gryllotalpicola</taxon>
    </lineage>
</organism>
<dbReference type="PANTHER" id="PTHR39192">
    <property type="entry name" value="IRON UPTAKE SYSTEM COMPONENT EFEO"/>
    <property type="match status" value="1"/>
</dbReference>
<evidence type="ECO:0000259" key="5">
    <source>
        <dbReference type="Pfam" id="PF09375"/>
    </source>
</evidence>
<protein>
    <submittedName>
        <fullName evidence="6">Peptidase M75 family protein</fullName>
    </submittedName>
</protein>
<dbReference type="Gene3D" id="1.20.1420.20">
    <property type="entry name" value="M75 peptidase, HXXE motif"/>
    <property type="match status" value="1"/>
</dbReference>
<feature type="chain" id="PRO_5046809260" evidence="4">
    <location>
        <begin position="29"/>
        <end position="417"/>
    </location>
</feature>
<feature type="domain" description="Imelysin-like" evidence="5">
    <location>
        <begin position="164"/>
        <end position="408"/>
    </location>
</feature>
<dbReference type="Pfam" id="PF09375">
    <property type="entry name" value="Peptidase_M75"/>
    <property type="match status" value="1"/>
</dbReference>
<accession>A0ABP8AKQ0</accession>
<evidence type="ECO:0000256" key="3">
    <source>
        <dbReference type="ARBA" id="ARBA00022729"/>
    </source>
</evidence>
<keyword evidence="7" id="KW-1185">Reference proteome</keyword>
<gene>
    <name evidence="6" type="ORF">GCM10022288_07780</name>
</gene>
<evidence type="ECO:0000256" key="4">
    <source>
        <dbReference type="SAM" id="SignalP"/>
    </source>
</evidence>
<evidence type="ECO:0000256" key="1">
    <source>
        <dbReference type="ARBA" id="ARBA00004196"/>
    </source>
</evidence>
<feature type="signal peptide" evidence="4">
    <location>
        <begin position="1"/>
        <end position="28"/>
    </location>
</feature>
<comment type="similarity">
    <text evidence="2">Belongs to the EfeM/EfeO family.</text>
</comment>
<proteinExistence type="inferred from homology"/>
<dbReference type="EMBL" id="BAABBX010000005">
    <property type="protein sequence ID" value="GAA4185571.1"/>
    <property type="molecule type" value="Genomic_DNA"/>
</dbReference>
<comment type="subcellular location">
    <subcellularLocation>
        <location evidence="1">Cell envelope</location>
    </subcellularLocation>
</comment>
<dbReference type="NCBIfam" id="NF041757">
    <property type="entry name" value="EfeO"/>
    <property type="match status" value="1"/>
</dbReference>
<dbReference type="InterPro" id="IPR038352">
    <property type="entry name" value="Imelysin_sf"/>
</dbReference>
<dbReference type="RefSeq" id="WP_344774009.1">
    <property type="nucleotide sequence ID" value="NZ_BAABBX010000005.1"/>
</dbReference>
<dbReference type="CDD" id="cd14656">
    <property type="entry name" value="Imelysin-like_EfeO"/>
    <property type="match status" value="1"/>
</dbReference>
<reference evidence="7" key="1">
    <citation type="journal article" date="2019" name="Int. J. Syst. Evol. Microbiol.">
        <title>The Global Catalogue of Microorganisms (GCM) 10K type strain sequencing project: providing services to taxonomists for standard genome sequencing and annotation.</title>
        <authorList>
            <consortium name="The Broad Institute Genomics Platform"/>
            <consortium name="The Broad Institute Genome Sequencing Center for Infectious Disease"/>
            <person name="Wu L."/>
            <person name="Ma J."/>
        </authorList>
    </citation>
    <scope>NUCLEOTIDE SEQUENCE [LARGE SCALE GENOMIC DNA]</scope>
    <source>
        <strain evidence="7">JCM 17593</strain>
    </source>
</reference>
<comment type="caution">
    <text evidence="6">The sequence shown here is derived from an EMBL/GenBank/DDBJ whole genome shotgun (WGS) entry which is preliminary data.</text>
</comment>
<dbReference type="InterPro" id="IPR018976">
    <property type="entry name" value="Imelysin-like"/>
</dbReference>
<sequence>MQLSSSPRRLIAAAGLVAATALALTACASGGSGDDSGAAQKPAASVAPVKSGASQVKITLTGGSGDSCDVDHTSAKAGPVTFTIANTSSTAITEVELLQGQRIVGEKENLAPGLEPVKLTLTLGGGSYTVYCPGADTEQQKFTVTGKAAAQPTGSVQTVLADGTEGYGKYVAGVLADMVTAVGTLNSAVQAGDVAEAKKDYALARPFYEKVESDVDGFLLPGADATSNKGNLDYLIDMRASNLDPAVGWSGFHAVERDLWQNGAITAQTKKYASDLDANVRTLAKLASGLSYKPEDLANGAAGLLEEVQTNKISGEEESYSHIDLVDFAANVEGAEQAFAYLEPGMKQIDPDLTKTVQTQFANVTSMLDAYRDPSVPGGYKDYTPQLKQTDASKLSHAIQALQEPLSKIAEKVATAA</sequence>
<name>A0ABP8AKQ0_9MICO</name>
<dbReference type="InterPro" id="IPR050894">
    <property type="entry name" value="EfeM/EfeO_iron_uptake"/>
</dbReference>
<dbReference type="Proteomes" id="UP001500213">
    <property type="component" value="Unassembled WGS sequence"/>
</dbReference>
<evidence type="ECO:0000313" key="7">
    <source>
        <dbReference type="Proteomes" id="UP001500213"/>
    </source>
</evidence>
<evidence type="ECO:0000313" key="6">
    <source>
        <dbReference type="EMBL" id="GAA4185571.1"/>
    </source>
</evidence>
<dbReference type="InterPro" id="IPR053377">
    <property type="entry name" value="Iron_uptake_EfeM/EfeO"/>
</dbReference>
<dbReference type="InterPro" id="IPR034981">
    <property type="entry name" value="Imelysin-like_EfeO/Algp7"/>
</dbReference>